<comment type="subcellular location">
    <subcellularLocation>
        <location evidence="1 6 7">Cytoplasm</location>
    </subcellularLocation>
</comment>
<dbReference type="HAMAP" id="MF_03001">
    <property type="entry name" value="eIF3b"/>
    <property type="match status" value="1"/>
</dbReference>
<gene>
    <name evidence="10" type="ORF">NDN08_002841</name>
</gene>
<protein>
    <recommendedName>
        <fullName evidence="6 7">Eukaryotic translation initiation factor 3 subunit B</fullName>
        <shortName evidence="6 7">eIF3b</shortName>
    </recommendedName>
    <alternativeName>
        <fullName evidence="6">Eukaryotic translation initiation factor 3 subunit 9</fullName>
    </alternativeName>
</protein>
<dbReference type="PANTHER" id="PTHR14068">
    <property type="entry name" value="EUKARYOTIC TRANSLATION INITIATION FACTOR 3 EIF3 -RELATED"/>
    <property type="match status" value="1"/>
</dbReference>
<name>A0AAV8UUW3_9RHOD</name>
<keyword evidence="2 6" id="KW-0963">Cytoplasm</keyword>
<dbReference type="Gene3D" id="3.30.70.330">
    <property type="match status" value="1"/>
</dbReference>
<dbReference type="InterPro" id="IPR013979">
    <property type="entry name" value="TIF_beta_prop-like"/>
</dbReference>
<dbReference type="SUPFAM" id="SSF82171">
    <property type="entry name" value="DPP6 N-terminal domain-like"/>
    <property type="match status" value="1"/>
</dbReference>
<dbReference type="GO" id="GO:0005852">
    <property type="term" value="C:eukaryotic translation initiation factor 3 complex"/>
    <property type="evidence" value="ECO:0007669"/>
    <property type="project" value="UniProtKB-UniRule"/>
</dbReference>
<dbReference type="AlphaFoldDB" id="A0AAV8UUW3"/>
<dbReference type="CDD" id="cd12278">
    <property type="entry name" value="RRM_eIF3B"/>
    <property type="match status" value="1"/>
</dbReference>
<dbReference type="Pfam" id="PF00076">
    <property type="entry name" value="RRM_1"/>
    <property type="match status" value="1"/>
</dbReference>
<keyword evidence="3 6" id="KW-0396">Initiation factor</keyword>
<comment type="caution">
    <text evidence="10">The sequence shown here is derived from an EMBL/GenBank/DDBJ whole genome shotgun (WGS) entry which is preliminary data.</text>
</comment>
<evidence type="ECO:0000256" key="2">
    <source>
        <dbReference type="ARBA" id="ARBA00022490"/>
    </source>
</evidence>
<evidence type="ECO:0000256" key="7">
    <source>
        <dbReference type="PIRNR" id="PIRNR036424"/>
    </source>
</evidence>
<evidence type="ECO:0000256" key="8">
    <source>
        <dbReference type="SAM" id="Coils"/>
    </source>
</evidence>
<dbReference type="Gene3D" id="2.130.10.10">
    <property type="entry name" value="YVTN repeat-like/Quinoprotein amine dehydrogenase"/>
    <property type="match status" value="1"/>
</dbReference>
<reference evidence="10 11" key="1">
    <citation type="journal article" date="2023" name="Nat. Commun.">
        <title>Origin of minicircular mitochondrial genomes in red algae.</title>
        <authorList>
            <person name="Lee Y."/>
            <person name="Cho C.H."/>
            <person name="Lee Y.M."/>
            <person name="Park S.I."/>
            <person name="Yang J.H."/>
            <person name="West J.A."/>
            <person name="Bhattacharya D."/>
            <person name="Yoon H.S."/>
        </authorList>
    </citation>
    <scope>NUCLEOTIDE SEQUENCE [LARGE SCALE GENOMIC DNA]</scope>
    <source>
        <strain evidence="10 11">CCMP1338</strain>
        <tissue evidence="10">Whole cell</tissue>
    </source>
</reference>
<dbReference type="InterPro" id="IPR011400">
    <property type="entry name" value="EIF3B"/>
</dbReference>
<keyword evidence="5 6" id="KW-0648">Protein biosynthesis</keyword>
<evidence type="ECO:0000259" key="9">
    <source>
        <dbReference type="PROSITE" id="PS50102"/>
    </source>
</evidence>
<evidence type="ECO:0000256" key="5">
    <source>
        <dbReference type="ARBA" id="ARBA00022917"/>
    </source>
</evidence>
<feature type="coiled-coil region" evidence="8">
    <location>
        <begin position="592"/>
        <end position="619"/>
    </location>
</feature>
<evidence type="ECO:0000256" key="1">
    <source>
        <dbReference type="ARBA" id="ARBA00004496"/>
    </source>
</evidence>
<comment type="function">
    <text evidence="7">Component of the eukaryotic translation initiation factor 3 (eIF-3) complex, which is involved in protein synthesis and, together with other initiation factors, stimulates binding of mRNA and methionyl-tRNAi to the 40S ribosome.</text>
</comment>
<comment type="function">
    <text evidence="6">RNA-binding component of the eukaryotic translation initiation factor 3 (eIF-3) complex, which is involved in protein synthesis of a specialized repertoire of mRNAs and, together with other initiation factors, stimulates binding of mRNA and methionyl-tRNAi to the 40S ribosome. The eIF-3 complex specifically targets and initiates translation of a subset of mRNAs involved in cell proliferation.</text>
</comment>
<dbReference type="InterPro" id="IPR012677">
    <property type="entry name" value="Nucleotide-bd_a/b_plait_sf"/>
</dbReference>
<dbReference type="SUPFAM" id="SSF54928">
    <property type="entry name" value="RNA-binding domain, RBD"/>
    <property type="match status" value="1"/>
</dbReference>
<dbReference type="InterPro" id="IPR034363">
    <property type="entry name" value="eIF3B_RRM"/>
</dbReference>
<feature type="domain" description="RRM" evidence="9">
    <location>
        <begin position="21"/>
        <end position="106"/>
    </location>
</feature>
<proteinExistence type="inferred from homology"/>
<dbReference type="GO" id="GO:0016282">
    <property type="term" value="C:eukaryotic 43S preinitiation complex"/>
    <property type="evidence" value="ECO:0007669"/>
    <property type="project" value="UniProtKB-UniRule"/>
</dbReference>
<dbReference type="GO" id="GO:0001732">
    <property type="term" value="P:formation of cytoplasmic translation initiation complex"/>
    <property type="evidence" value="ECO:0007669"/>
    <property type="project" value="UniProtKB-UniRule"/>
</dbReference>
<dbReference type="GO" id="GO:0031369">
    <property type="term" value="F:translation initiation factor binding"/>
    <property type="evidence" value="ECO:0007669"/>
    <property type="project" value="InterPro"/>
</dbReference>
<evidence type="ECO:0000313" key="10">
    <source>
        <dbReference type="EMBL" id="KAJ8906348.1"/>
    </source>
</evidence>
<sequence>MVESRSVERERKNRQKAALARSIVVLNIPKVGESKYEKLFKFLSPRLEVGDLGEKGIAIQKDENGDTTGIAFVEYKKPETAMRALKVLDGFRLDANHRLSVILLADADKIMSTTETFDESSLVEKEYELDADAQRSLPEWLDDKRSREQFAVVQENNAVEVFWFDSVVGSERILAKEYWTDSKAMWSTRGNYLATFHDKGIAVWGGPEFKKLKRFPHENVSYAQFSKQENFLVTWSGVEISPGEESPPSDDYIDDRYVVVWEVATGRPLRWFPVYKRTELTGEEGKEVPPVWPIFKWSPDDRYFARLGENVISVYTTPSMGLLGKKKIAIPGVQAFEWSPTDPIIAYWTPEMGDSPARVCLLEIPSRVELRQKGLYSVSNVQLKWKEDGNFLSCRVIRFGKNRKHQYTNFEIFHMRDKNYPIDILEFKEKEKVSAFEWEPKGNRFGVIHGEEANYADVSFYSMDSTSTGKLKHIFTVPKKQFKSILWSPLGTVALLARVGHPSEATNGTYEWYNVTEHELIGLAEHYSATHMEWDASGRFVCSYTTNESWEADNGYNVYNISGRMTATVNMNKMYQFLWRPRPQLYLTAEQEKNVRKNIKKYREEFKREDDELKESMRSGKAAERRDMRLKWAEYLATKADLMKAIEDKLAEFNIGKEDDYIEIEEVEEEFIDIKEEVDRTRKMLNSDDERD</sequence>
<evidence type="ECO:0000256" key="6">
    <source>
        <dbReference type="HAMAP-Rule" id="MF_03001"/>
    </source>
</evidence>
<dbReference type="GO" id="GO:0003743">
    <property type="term" value="F:translation initiation factor activity"/>
    <property type="evidence" value="ECO:0007669"/>
    <property type="project" value="UniProtKB-UniRule"/>
</dbReference>
<dbReference type="PROSITE" id="PS50102">
    <property type="entry name" value="RRM"/>
    <property type="match status" value="1"/>
</dbReference>
<comment type="similarity">
    <text evidence="6 7">Belongs to the eIF-3 subunit B family.</text>
</comment>
<dbReference type="Proteomes" id="UP001157974">
    <property type="component" value="Unassembled WGS sequence"/>
</dbReference>
<keyword evidence="11" id="KW-1185">Reference proteome</keyword>
<dbReference type="PANTHER" id="PTHR14068:SF0">
    <property type="entry name" value="EUKARYOTIC TRANSLATION INITIATION FACTOR 3 SUBUNIT B"/>
    <property type="match status" value="1"/>
</dbReference>
<evidence type="ECO:0000313" key="11">
    <source>
        <dbReference type="Proteomes" id="UP001157974"/>
    </source>
</evidence>
<keyword evidence="8" id="KW-0175">Coiled coil</keyword>
<dbReference type="PIRSF" id="PIRSF036424">
    <property type="entry name" value="eIF3b"/>
    <property type="match status" value="1"/>
</dbReference>
<dbReference type="InterPro" id="IPR035979">
    <property type="entry name" value="RBD_domain_sf"/>
</dbReference>
<dbReference type="EMBL" id="JAMWBK010000003">
    <property type="protein sequence ID" value="KAJ8906348.1"/>
    <property type="molecule type" value="Genomic_DNA"/>
</dbReference>
<dbReference type="GO" id="GO:0003723">
    <property type="term" value="F:RNA binding"/>
    <property type="evidence" value="ECO:0007669"/>
    <property type="project" value="UniProtKB-UniRule"/>
</dbReference>
<dbReference type="Pfam" id="PF08662">
    <property type="entry name" value="eIF2A"/>
    <property type="match status" value="1"/>
</dbReference>
<dbReference type="InterPro" id="IPR015943">
    <property type="entry name" value="WD40/YVTN_repeat-like_dom_sf"/>
</dbReference>
<evidence type="ECO:0000256" key="4">
    <source>
        <dbReference type="ARBA" id="ARBA00022884"/>
    </source>
</evidence>
<dbReference type="GO" id="GO:0033290">
    <property type="term" value="C:eukaryotic 48S preinitiation complex"/>
    <property type="evidence" value="ECO:0007669"/>
    <property type="project" value="UniProtKB-UniRule"/>
</dbReference>
<evidence type="ECO:0000256" key="3">
    <source>
        <dbReference type="ARBA" id="ARBA00022540"/>
    </source>
</evidence>
<keyword evidence="4 6" id="KW-0694">RNA-binding</keyword>
<organism evidence="10 11">
    <name type="scientific">Rhodosorus marinus</name>
    <dbReference type="NCBI Taxonomy" id="101924"/>
    <lineage>
        <taxon>Eukaryota</taxon>
        <taxon>Rhodophyta</taxon>
        <taxon>Stylonematophyceae</taxon>
        <taxon>Stylonematales</taxon>
        <taxon>Stylonemataceae</taxon>
        <taxon>Rhodosorus</taxon>
    </lineage>
</organism>
<comment type="subunit">
    <text evidence="6 7">Component of the eukaryotic translation initiation factor 3 (eIF-3) complex.</text>
</comment>
<accession>A0AAV8UUW3</accession>
<dbReference type="InterPro" id="IPR000504">
    <property type="entry name" value="RRM_dom"/>
</dbReference>